<dbReference type="AlphaFoldDB" id="A0A439CV36"/>
<dbReference type="Gene3D" id="3.30.310.50">
    <property type="entry name" value="Alpha-D-phosphohexomutase, C-terminal domain"/>
    <property type="match status" value="1"/>
</dbReference>
<dbReference type="InterPro" id="IPR015419">
    <property type="entry name" value="CTAG/Pcc1"/>
</dbReference>
<evidence type="ECO:0000313" key="3">
    <source>
        <dbReference type="Proteomes" id="UP000286045"/>
    </source>
</evidence>
<dbReference type="PANTHER" id="PTHR31283">
    <property type="entry name" value="EKC/KEOPS COMPLEX SUBUNIT PCC1 FAMILY MEMBER"/>
    <property type="match status" value="1"/>
</dbReference>
<comment type="caution">
    <text evidence="2">The sequence shown here is derived from an EMBL/GenBank/DDBJ whole genome shotgun (WGS) entry which is preliminary data.</text>
</comment>
<accession>A0A439CV36</accession>
<dbReference type="GO" id="GO:0070525">
    <property type="term" value="P:tRNA threonylcarbamoyladenosine metabolic process"/>
    <property type="evidence" value="ECO:0007669"/>
    <property type="project" value="TreeGrafter"/>
</dbReference>
<dbReference type="Proteomes" id="UP000286045">
    <property type="component" value="Unassembled WGS sequence"/>
</dbReference>
<dbReference type="PANTHER" id="PTHR31283:SF5">
    <property type="entry name" value="EKC_KEOPS COMPLEX SUBUNIT LAGE3"/>
    <property type="match status" value="1"/>
</dbReference>
<dbReference type="Pfam" id="PF09341">
    <property type="entry name" value="Pcc1"/>
    <property type="match status" value="1"/>
</dbReference>
<gene>
    <name evidence="2" type="ORF">EKO27_g9043</name>
</gene>
<sequence length="229" mass="25442">MFVRVVARRLKLYGDMEERRVVQEIIPGIYSMTSPAFDLEGMAAAVDVWEEGLNMVADIVLIWGYARPQAAVGRFRSIYVVYIYGAVAKSWSGSDVAKKWVQAERPETGDQRPKASADMRNAVKEGERVTIEVPFPTSRLASTALQALQVDKELSPLVSRNFALAPSQHTLEANTETSVLRAEYKATTNRMLRVAVNSFMESLNLIIEVMGELDEDVLAARSQAEAEAQ</sequence>
<keyword evidence="3" id="KW-1185">Reference proteome</keyword>
<dbReference type="GO" id="GO:0000408">
    <property type="term" value="C:EKC/KEOPS complex"/>
    <property type="evidence" value="ECO:0007669"/>
    <property type="project" value="TreeGrafter"/>
</dbReference>
<name>A0A439CV36_9PEZI</name>
<protein>
    <submittedName>
        <fullName evidence="2">Uncharacterized protein</fullName>
    </submittedName>
</protein>
<evidence type="ECO:0000313" key="2">
    <source>
        <dbReference type="EMBL" id="RWA06054.1"/>
    </source>
</evidence>
<evidence type="ECO:0000256" key="1">
    <source>
        <dbReference type="ARBA" id="ARBA00007073"/>
    </source>
</evidence>
<organism evidence="2 3">
    <name type="scientific">Xylaria grammica</name>
    <dbReference type="NCBI Taxonomy" id="363999"/>
    <lineage>
        <taxon>Eukaryota</taxon>
        <taxon>Fungi</taxon>
        <taxon>Dikarya</taxon>
        <taxon>Ascomycota</taxon>
        <taxon>Pezizomycotina</taxon>
        <taxon>Sordariomycetes</taxon>
        <taxon>Xylariomycetidae</taxon>
        <taxon>Xylariales</taxon>
        <taxon>Xylariaceae</taxon>
        <taxon>Xylaria</taxon>
    </lineage>
</organism>
<reference evidence="2 3" key="1">
    <citation type="submission" date="2018-12" db="EMBL/GenBank/DDBJ databases">
        <title>Draft genome sequence of Xylaria grammica IHI A82.</title>
        <authorList>
            <person name="Buettner E."/>
            <person name="Kellner H."/>
        </authorList>
    </citation>
    <scope>NUCLEOTIDE SEQUENCE [LARGE SCALE GENOMIC DNA]</scope>
    <source>
        <strain evidence="2 3">IHI A82</strain>
    </source>
</reference>
<comment type="similarity">
    <text evidence="1">Belongs to the CTAG/PCC1 family.</text>
</comment>
<proteinExistence type="inferred from homology"/>
<dbReference type="EMBL" id="RYZI01000372">
    <property type="protein sequence ID" value="RWA06054.1"/>
    <property type="molecule type" value="Genomic_DNA"/>
</dbReference>